<dbReference type="PANTHER" id="PTHR11649">
    <property type="entry name" value="MSS1/TRME-RELATED GTP-BINDING PROTEIN"/>
    <property type="match status" value="1"/>
</dbReference>
<dbReference type="KEGG" id="ptf:PROFFT_A_06380"/>
<evidence type="ECO:0000259" key="11">
    <source>
        <dbReference type="PROSITE" id="PS51706"/>
    </source>
</evidence>
<evidence type="ECO:0000256" key="1">
    <source>
        <dbReference type="ARBA" id="ARBA00001946"/>
    </source>
</evidence>
<keyword evidence="8 10" id="KW-0717">Septation</keyword>
<dbReference type="AlphaFoldDB" id="A0A8E4F0F7"/>
<proteinExistence type="inferred from homology"/>
<dbReference type="HAMAP" id="MF_00321">
    <property type="entry name" value="GTPase_EngB"/>
    <property type="match status" value="1"/>
</dbReference>
<dbReference type="GO" id="GO:0000917">
    <property type="term" value="P:division septum assembly"/>
    <property type="evidence" value="ECO:0007669"/>
    <property type="project" value="UniProtKB-KW"/>
</dbReference>
<dbReference type="InterPro" id="IPR027417">
    <property type="entry name" value="P-loop_NTPase"/>
</dbReference>
<dbReference type="InterPro" id="IPR019987">
    <property type="entry name" value="GTP-bd_ribosome_bio_YsxC"/>
</dbReference>
<dbReference type="InterPro" id="IPR006073">
    <property type="entry name" value="GTP-bd"/>
</dbReference>
<keyword evidence="4" id="KW-0479">Metal-binding</keyword>
<evidence type="ECO:0000256" key="6">
    <source>
        <dbReference type="ARBA" id="ARBA00022842"/>
    </source>
</evidence>
<gene>
    <name evidence="10 12" type="primary">engB</name>
    <name evidence="12" type="ORF">PROFFT_A_06380</name>
</gene>
<dbReference type="FunFam" id="3.40.50.300:FF:000098">
    <property type="entry name" value="Probable GTP-binding protein EngB"/>
    <property type="match status" value="1"/>
</dbReference>
<keyword evidence="6" id="KW-0460">Magnesium</keyword>
<evidence type="ECO:0000256" key="7">
    <source>
        <dbReference type="ARBA" id="ARBA00023134"/>
    </source>
</evidence>
<evidence type="ECO:0000256" key="10">
    <source>
        <dbReference type="HAMAP-Rule" id="MF_00321"/>
    </source>
</evidence>
<dbReference type="GO" id="GO:0005829">
    <property type="term" value="C:cytosol"/>
    <property type="evidence" value="ECO:0007669"/>
    <property type="project" value="TreeGrafter"/>
</dbReference>
<evidence type="ECO:0000256" key="8">
    <source>
        <dbReference type="ARBA" id="ARBA00023210"/>
    </source>
</evidence>
<reference evidence="12" key="1">
    <citation type="submission" date="2020-10" db="EMBL/GenBank/DDBJ databases">
        <authorList>
            <person name="Szabo G."/>
        </authorList>
    </citation>
    <scope>NUCLEOTIDE SEQUENCE</scope>
    <source>
        <strain evidence="12">PROFFT</strain>
    </source>
</reference>
<sequence>MKNKFTENSVKYAIILFMRLSIFIKEMHVLNYLTHNYHVTRFLKSTPNIYALLQGVGIEVAFIGRSNAGKSSAINTLSNQKSLARTSKNPGSTRLINQFEVTDGARLIDLPGYGYTLAPKPRKNQWLRELGEYLKNSQCLKGIVLLMDIRHPLQGLDQQIIQWASDFERPLILLLTKADKLTYTASRDQVNIVRKAMLPILGDAPIEAFSSLKKLGIDKLTERLNMWFSGLML</sequence>
<evidence type="ECO:0000256" key="3">
    <source>
        <dbReference type="ARBA" id="ARBA00022618"/>
    </source>
</evidence>
<comment type="similarity">
    <text evidence="2 10">Belongs to the TRAFAC class TrmE-Era-EngA-EngB-Septin-like GTPase superfamily. EngB GTPase family.</text>
</comment>
<evidence type="ECO:0000256" key="2">
    <source>
        <dbReference type="ARBA" id="ARBA00009638"/>
    </source>
</evidence>
<dbReference type="GO" id="GO:0005525">
    <property type="term" value="F:GTP binding"/>
    <property type="evidence" value="ECO:0007669"/>
    <property type="project" value="UniProtKB-UniRule"/>
</dbReference>
<keyword evidence="7 10" id="KW-0342">GTP-binding</keyword>
<dbReference type="InterPro" id="IPR030393">
    <property type="entry name" value="G_ENGB_dom"/>
</dbReference>
<comment type="function">
    <text evidence="10">Necessary for normal cell division and for the maintenance of normal septation.</text>
</comment>
<dbReference type="Gene3D" id="3.40.50.300">
    <property type="entry name" value="P-loop containing nucleotide triphosphate hydrolases"/>
    <property type="match status" value="1"/>
</dbReference>
<organism evidence="12 13">
    <name type="scientific">Candidatus Profftia tarda</name>
    <dbReference type="NCBI Taxonomy" id="1177216"/>
    <lineage>
        <taxon>Bacteria</taxon>
        <taxon>Pseudomonadati</taxon>
        <taxon>Pseudomonadota</taxon>
        <taxon>Gammaproteobacteria</taxon>
        <taxon>Enterobacterales</taxon>
        <taxon>Enterobacteriaceae</taxon>
        <taxon>Candidatus Profftia</taxon>
    </lineage>
</organism>
<feature type="domain" description="EngB-type G" evidence="11">
    <location>
        <begin position="56"/>
        <end position="230"/>
    </location>
</feature>
<dbReference type="SUPFAM" id="SSF52540">
    <property type="entry name" value="P-loop containing nucleoside triphosphate hydrolases"/>
    <property type="match status" value="1"/>
</dbReference>
<accession>A0A8E4F0F7</accession>
<protein>
    <recommendedName>
        <fullName evidence="10">Probable GTP-binding protein EngB</fullName>
    </recommendedName>
</protein>
<dbReference type="EMBL" id="LR890047">
    <property type="protein sequence ID" value="CAD6512662.1"/>
    <property type="molecule type" value="Genomic_DNA"/>
</dbReference>
<dbReference type="NCBIfam" id="TIGR03598">
    <property type="entry name" value="GTPase_YsxC"/>
    <property type="match status" value="1"/>
</dbReference>
<dbReference type="PROSITE" id="PS51706">
    <property type="entry name" value="G_ENGB"/>
    <property type="match status" value="1"/>
</dbReference>
<comment type="cofactor">
    <cofactor evidence="1">
        <name>Mg(2+)</name>
        <dbReference type="ChEBI" id="CHEBI:18420"/>
    </cofactor>
</comment>
<evidence type="ECO:0000313" key="13">
    <source>
        <dbReference type="Proteomes" id="UP000683585"/>
    </source>
</evidence>
<keyword evidence="9 10" id="KW-0131">Cell cycle</keyword>
<dbReference type="Proteomes" id="UP000683585">
    <property type="component" value="Chromosome"/>
</dbReference>
<evidence type="ECO:0000313" key="12">
    <source>
        <dbReference type="EMBL" id="CAD6512662.1"/>
    </source>
</evidence>
<dbReference type="CDD" id="cd01876">
    <property type="entry name" value="YihA_EngB"/>
    <property type="match status" value="1"/>
</dbReference>
<dbReference type="Pfam" id="PF01926">
    <property type="entry name" value="MMR_HSR1"/>
    <property type="match status" value="1"/>
</dbReference>
<dbReference type="GO" id="GO:0046872">
    <property type="term" value="F:metal ion binding"/>
    <property type="evidence" value="ECO:0007669"/>
    <property type="project" value="UniProtKB-KW"/>
</dbReference>
<name>A0A8E4F0F7_9ENTR</name>
<keyword evidence="3 10" id="KW-0132">Cell division</keyword>
<keyword evidence="5 10" id="KW-0547">Nucleotide-binding</keyword>
<evidence type="ECO:0000256" key="9">
    <source>
        <dbReference type="ARBA" id="ARBA00023306"/>
    </source>
</evidence>
<evidence type="ECO:0000256" key="5">
    <source>
        <dbReference type="ARBA" id="ARBA00022741"/>
    </source>
</evidence>
<evidence type="ECO:0000256" key="4">
    <source>
        <dbReference type="ARBA" id="ARBA00022723"/>
    </source>
</evidence>
<dbReference type="PANTHER" id="PTHR11649:SF13">
    <property type="entry name" value="ENGB-TYPE G DOMAIN-CONTAINING PROTEIN"/>
    <property type="match status" value="1"/>
</dbReference>
<keyword evidence="13" id="KW-1185">Reference proteome</keyword>